<feature type="coiled-coil region" evidence="8">
    <location>
        <begin position="808"/>
        <end position="835"/>
    </location>
</feature>
<keyword evidence="8" id="KW-0175">Coiled coil</keyword>
<evidence type="ECO:0000256" key="5">
    <source>
        <dbReference type="ARBA" id="ARBA00022842"/>
    </source>
</evidence>
<feature type="compositionally biased region" description="Low complexity" evidence="9">
    <location>
        <begin position="61"/>
        <end position="124"/>
    </location>
</feature>
<evidence type="ECO:0000259" key="12">
    <source>
        <dbReference type="Pfam" id="PF16078"/>
    </source>
</evidence>
<evidence type="ECO:0000256" key="2">
    <source>
        <dbReference type="ARBA" id="ARBA00001964"/>
    </source>
</evidence>
<feature type="non-terminal residue" evidence="13">
    <location>
        <position position="888"/>
    </location>
</feature>
<dbReference type="NCBIfam" id="NF008907">
    <property type="entry name" value="PRK12270.1"/>
    <property type="match status" value="1"/>
</dbReference>
<dbReference type="PANTHER" id="PTHR23152:SF4">
    <property type="entry name" value="2-OXOADIPATE DEHYDROGENASE COMPLEX COMPONENT E1"/>
    <property type="match status" value="1"/>
</dbReference>
<evidence type="ECO:0000256" key="3">
    <source>
        <dbReference type="ARBA" id="ARBA00012280"/>
    </source>
</evidence>
<dbReference type="Proteomes" id="UP001331936">
    <property type="component" value="Unassembled WGS sequence"/>
</dbReference>
<dbReference type="Gene3D" id="3.30.559.10">
    <property type="entry name" value="Chloramphenicol acetyltransferase-like domain"/>
    <property type="match status" value="1"/>
</dbReference>
<gene>
    <name evidence="13" type="ORF">Q8814_23315</name>
</gene>
<feature type="domain" description="2-oxoacid dehydrogenase acyltransferase catalytic" evidence="10">
    <location>
        <begin position="126"/>
        <end position="359"/>
    </location>
</feature>
<feature type="region of interest" description="Disordered" evidence="9">
    <location>
        <begin position="45"/>
        <end position="126"/>
    </location>
</feature>
<dbReference type="Gene3D" id="3.40.50.970">
    <property type="match status" value="1"/>
</dbReference>
<dbReference type="EC" id="1.2.4.2" evidence="3"/>
<evidence type="ECO:0000313" key="14">
    <source>
        <dbReference type="Proteomes" id="UP001331936"/>
    </source>
</evidence>
<keyword evidence="13" id="KW-0456">Lyase</keyword>
<sequence length="888" mass="97081">MSSSSTSQFGQNQWLVDEMYQRFQDDPSSVDASWHEFLTDYSPEKAVAGGANGSDTKAAESKAPTATPKAAEPKAATPKTAEPKAAAPKAAPKAPAADKAAQPAAKAPASKPAPAKAPAAASATTEEKKVLRGAAAAVAKNMNASLSIPTATSVRAVPAKLMFDNRIVINNHLARTRGGKVSFTHLLGYAIVQAVKAFPNMNNHYAEVDGKPNLVTPAHTNLGLAIDLPGKNGSRSLVVAAIRNCETMNFAQFYSAYEDIVRRARDGKLTGEDFSGVTISLTNPGGIGTVHSVPRLMGGQGAIIGAGAMEYPAEFQGASDERIAEMGIGKLLTLTSTYDHRVIQGAESGEFLKTIHQLLISDEFYDEIFHTLHIPYEPVRWRKDVPEGLVDKHTRVLELIAAYRSRGHLMADTDPLQFVRDKFRSHPDLDVTSHDLTLWDLDREFNVGGFHGQQKMKLRDVLSVLRDAYCRHIGIEYTHILEPEQQQWIQERVEAHHVKPTVAQQKYILSRLNAAEAFETFLQTKYVGQKRFSLEGAEAVIPMMDAIIDQAAEHQLDEVAIAMPHRGRLNVLANIVGKPYSKIFTEFEGNLNPAAAHGSGDVKYHLGAQGTYIQMFGENDITVSLTANPSHLEAVNPVLEGLVRAKQDILDKGEGGFTVLPLLLHGDAAFAGQGVVAETLNLALLRGYRTGGTVHIVVNNQVGFTTAPEHSRSSEYCTDVAKMIGAPIFHVNGDDPEACVWVAQLAVDFREKFHKDVVIDMICYRRRGHNEGDDPSMTQPAMYDVIDTKRSVRKSYTEALIGRGDISLKEAEDALRDYQGQLERVFNEVRELEKYQPEPSESVELDQTPPARLTTAVDNAVLERIGDAFVNVPEGFSVHPRVKPVIEK</sequence>
<feature type="domain" description="Dehydrogenase E1 component" evidence="11">
    <location>
        <begin position="513"/>
        <end position="835"/>
    </location>
</feature>
<dbReference type="SUPFAM" id="SSF52518">
    <property type="entry name" value="Thiamin diphosphate-binding fold (THDP-binding)"/>
    <property type="match status" value="1"/>
</dbReference>
<feature type="domain" description="2-oxoglutarate dehydrogenase E1 component N-terminal" evidence="12">
    <location>
        <begin position="8"/>
        <end position="43"/>
    </location>
</feature>
<name>A0ABU7JYW6_9NOCA</name>
<dbReference type="Pfam" id="PF00198">
    <property type="entry name" value="2-oxoacid_dh"/>
    <property type="match status" value="1"/>
</dbReference>
<accession>A0ABU7JYW6</accession>
<organism evidence="13 14">
    <name type="scientific">Rhodococcus chondri</name>
    <dbReference type="NCBI Taxonomy" id="3065941"/>
    <lineage>
        <taxon>Bacteria</taxon>
        <taxon>Bacillati</taxon>
        <taxon>Actinomycetota</taxon>
        <taxon>Actinomycetes</taxon>
        <taxon>Mycobacteriales</taxon>
        <taxon>Nocardiaceae</taxon>
        <taxon>Rhodococcus</taxon>
    </lineage>
</organism>
<keyword evidence="7" id="KW-0786">Thiamine pyrophosphate</keyword>
<dbReference type="InterPro" id="IPR001017">
    <property type="entry name" value="DH_E1"/>
</dbReference>
<dbReference type="Gene3D" id="1.10.287.1150">
    <property type="entry name" value="TPP helical domain"/>
    <property type="match status" value="1"/>
</dbReference>
<dbReference type="GO" id="GO:0008683">
    <property type="term" value="F:2-oxoglutarate decarboxylase activity"/>
    <property type="evidence" value="ECO:0007669"/>
    <property type="project" value="UniProtKB-EC"/>
</dbReference>
<keyword evidence="6" id="KW-0560">Oxidoreductase</keyword>
<evidence type="ECO:0000259" key="11">
    <source>
        <dbReference type="Pfam" id="PF00676"/>
    </source>
</evidence>
<keyword evidence="5" id="KW-0460">Magnesium</keyword>
<comment type="cofactor">
    <cofactor evidence="1">
        <name>Mg(2+)</name>
        <dbReference type="ChEBI" id="CHEBI:18420"/>
    </cofactor>
</comment>
<dbReference type="InterPro" id="IPR011603">
    <property type="entry name" value="2oxoglutarate_DH_E1"/>
</dbReference>
<dbReference type="SUPFAM" id="SSF52777">
    <property type="entry name" value="CoA-dependent acyltransferases"/>
    <property type="match status" value="1"/>
</dbReference>
<evidence type="ECO:0000256" key="8">
    <source>
        <dbReference type="SAM" id="Coils"/>
    </source>
</evidence>
<dbReference type="InterPro" id="IPR029061">
    <property type="entry name" value="THDP-binding"/>
</dbReference>
<dbReference type="PANTHER" id="PTHR23152">
    <property type="entry name" value="2-OXOGLUTARATE DEHYDROGENASE"/>
    <property type="match status" value="1"/>
</dbReference>
<keyword evidence="14" id="KW-1185">Reference proteome</keyword>
<evidence type="ECO:0000259" key="10">
    <source>
        <dbReference type="Pfam" id="PF00198"/>
    </source>
</evidence>
<proteinExistence type="predicted"/>
<dbReference type="InterPro" id="IPR023213">
    <property type="entry name" value="CAT-like_dom_sf"/>
</dbReference>
<dbReference type="InterPro" id="IPR032106">
    <property type="entry name" value="2-oxogl_dehyd_N"/>
</dbReference>
<reference evidence="13 14" key="1">
    <citation type="submission" date="2023-08" db="EMBL/GenBank/DDBJ databases">
        <authorList>
            <person name="Girao M."/>
            <person name="Carvalho M.F."/>
        </authorList>
    </citation>
    <scope>NUCLEOTIDE SEQUENCE [LARGE SCALE GENOMIC DNA]</scope>
    <source>
        <strain evidence="13 14">CC-R104</strain>
    </source>
</reference>
<dbReference type="RefSeq" id="WP_330154348.1">
    <property type="nucleotide sequence ID" value="NZ_JAUZMZ010000217.1"/>
</dbReference>
<comment type="caution">
    <text evidence="13">The sequence shown here is derived from an EMBL/GenBank/DDBJ whole genome shotgun (WGS) entry which is preliminary data.</text>
</comment>
<evidence type="ECO:0000256" key="4">
    <source>
        <dbReference type="ARBA" id="ARBA00022723"/>
    </source>
</evidence>
<dbReference type="Pfam" id="PF00676">
    <property type="entry name" value="E1_dh"/>
    <property type="match status" value="1"/>
</dbReference>
<evidence type="ECO:0000256" key="1">
    <source>
        <dbReference type="ARBA" id="ARBA00001946"/>
    </source>
</evidence>
<dbReference type="CDD" id="cd02016">
    <property type="entry name" value="TPP_E1_OGDC_like"/>
    <property type="match status" value="1"/>
</dbReference>
<dbReference type="Gene3D" id="3.40.50.12470">
    <property type="match status" value="1"/>
</dbReference>
<keyword evidence="4" id="KW-0479">Metal-binding</keyword>
<dbReference type="Pfam" id="PF16078">
    <property type="entry name" value="2-oxogl_dehyd_N"/>
    <property type="match status" value="1"/>
</dbReference>
<dbReference type="EMBL" id="JAUZMZ010000217">
    <property type="protein sequence ID" value="MEE2035002.1"/>
    <property type="molecule type" value="Genomic_DNA"/>
</dbReference>
<evidence type="ECO:0000313" key="13">
    <source>
        <dbReference type="EMBL" id="MEE2035002.1"/>
    </source>
</evidence>
<protein>
    <recommendedName>
        <fullName evidence="3">oxoglutarate dehydrogenase (succinyl-transferring)</fullName>
        <ecNumber evidence="3">1.2.4.2</ecNumber>
    </recommendedName>
</protein>
<evidence type="ECO:0000256" key="7">
    <source>
        <dbReference type="ARBA" id="ARBA00023052"/>
    </source>
</evidence>
<evidence type="ECO:0000256" key="9">
    <source>
        <dbReference type="SAM" id="MobiDB-lite"/>
    </source>
</evidence>
<evidence type="ECO:0000256" key="6">
    <source>
        <dbReference type="ARBA" id="ARBA00023002"/>
    </source>
</evidence>
<comment type="cofactor">
    <cofactor evidence="2">
        <name>thiamine diphosphate</name>
        <dbReference type="ChEBI" id="CHEBI:58937"/>
    </cofactor>
</comment>
<dbReference type="InterPro" id="IPR001078">
    <property type="entry name" value="2-oxoacid_DH_actylTfrase"/>
</dbReference>